<dbReference type="STRING" id="10195.A0A3M7PTD9"/>
<feature type="domain" description="PLAT" evidence="2">
    <location>
        <begin position="395"/>
        <end position="508"/>
    </location>
</feature>
<organism evidence="3 4">
    <name type="scientific">Brachionus plicatilis</name>
    <name type="common">Marine rotifer</name>
    <name type="synonym">Brachionus muelleri</name>
    <dbReference type="NCBI Taxonomy" id="10195"/>
    <lineage>
        <taxon>Eukaryota</taxon>
        <taxon>Metazoa</taxon>
        <taxon>Spiralia</taxon>
        <taxon>Gnathifera</taxon>
        <taxon>Rotifera</taxon>
        <taxon>Eurotatoria</taxon>
        <taxon>Monogononta</taxon>
        <taxon>Pseudotrocha</taxon>
        <taxon>Ploima</taxon>
        <taxon>Brachionidae</taxon>
        <taxon>Brachionus</taxon>
    </lineage>
</organism>
<sequence>MSLSTPIIEYVISIQSETNLSKEMSEWIFEFKLKGDRSEINFSLSHQLIRIMKKVSAANTNCISYLHEFRISEKDTGKIKQLELVNFTCQEKEVYLIEIQVKNIFRDDQQLFPIDKPISPNTRLVLRPNLKPGENGIFYVITTHTGNKQMNKSNDLNISFQIIGDKAKTKFIRLQHSQLNKQAFICGKKDIFEILANDVGRTTKVVIANQSEPNPNNSWFVDNFEVKNLKNSETSNFAVNKILIPAEEIVLFPMSICEILYQVVLRLNDMDGLSSSNKHLVDVYFVIKGAKGRTKKIYLNNYETKRQDHHDQDPKEKYFEFKSDDVGKIEQINLSINPDNTPDNFIFIDFIEIKIPIRSEAYKFPIDRVLGEYFEDGKCELDLEVWKHPERHSHIDYEILSETGPDQNKEAKGKVYLIIYGDICRTGKIELNDGSFENSLMDNYEFSAPDVGKITKIEIFYIPLNSDSEWHLEAIQIKVACRNEAYKYVSNTLLVKCKKQSFRTDSLEKTAIEQKLGNLKF</sequence>
<feature type="domain" description="PLAT" evidence="2">
    <location>
        <begin position="259"/>
        <end position="384"/>
    </location>
</feature>
<reference evidence="3 4" key="1">
    <citation type="journal article" date="2018" name="Sci. Rep.">
        <title>Genomic signatures of local adaptation to the degree of environmental predictability in rotifers.</title>
        <authorList>
            <person name="Franch-Gras L."/>
            <person name="Hahn C."/>
            <person name="Garcia-Roger E.M."/>
            <person name="Carmona M.J."/>
            <person name="Serra M."/>
            <person name="Gomez A."/>
        </authorList>
    </citation>
    <scope>NUCLEOTIDE SEQUENCE [LARGE SCALE GENOMIC DNA]</scope>
    <source>
        <strain evidence="3">HYR1</strain>
    </source>
</reference>
<dbReference type="Gene3D" id="2.60.60.20">
    <property type="entry name" value="PLAT/LH2 domain"/>
    <property type="match status" value="2"/>
</dbReference>
<dbReference type="InterPro" id="IPR052970">
    <property type="entry name" value="Inner_ear_hair_cell_LOXHD"/>
</dbReference>
<dbReference type="PANTHER" id="PTHR45901">
    <property type="entry name" value="PROTEIN CBG12474"/>
    <property type="match status" value="1"/>
</dbReference>
<evidence type="ECO:0000313" key="3">
    <source>
        <dbReference type="EMBL" id="RNA02031.1"/>
    </source>
</evidence>
<proteinExistence type="predicted"/>
<name>A0A3M7PTD9_BRAPC</name>
<comment type="caution">
    <text evidence="3">The sequence shown here is derived from an EMBL/GenBank/DDBJ whole genome shotgun (WGS) entry which is preliminary data.</text>
</comment>
<dbReference type="PANTHER" id="PTHR45901:SF3">
    <property type="entry name" value="LIPOXYGENASE HOMOLOGY DOMAIN-CONTAINING PROTEIN 1"/>
    <property type="match status" value="1"/>
</dbReference>
<dbReference type="AlphaFoldDB" id="A0A3M7PTD9"/>
<evidence type="ECO:0000313" key="4">
    <source>
        <dbReference type="Proteomes" id="UP000276133"/>
    </source>
</evidence>
<dbReference type="Gene3D" id="2.40.180.10">
    <property type="entry name" value="Catalase core domain"/>
    <property type="match status" value="1"/>
</dbReference>
<dbReference type="EMBL" id="REGN01009072">
    <property type="protein sequence ID" value="RNA02031.1"/>
    <property type="molecule type" value="Genomic_DNA"/>
</dbReference>
<feature type="domain" description="PLAT" evidence="2">
    <location>
        <begin position="137"/>
        <end position="257"/>
    </location>
</feature>
<evidence type="ECO:0000259" key="2">
    <source>
        <dbReference type="PROSITE" id="PS50095"/>
    </source>
</evidence>
<evidence type="ECO:0000256" key="1">
    <source>
        <dbReference type="PROSITE-ProRule" id="PRU00152"/>
    </source>
</evidence>
<keyword evidence="4" id="KW-1185">Reference proteome</keyword>
<gene>
    <name evidence="3" type="ORF">BpHYR1_019141</name>
</gene>
<accession>A0A3M7PTD9</accession>
<comment type="caution">
    <text evidence="1">Lacks conserved residue(s) required for the propagation of feature annotation.</text>
</comment>
<dbReference type="InterPro" id="IPR036392">
    <property type="entry name" value="PLAT/LH2_dom_sf"/>
</dbReference>
<dbReference type="Proteomes" id="UP000276133">
    <property type="component" value="Unassembled WGS sequence"/>
</dbReference>
<dbReference type="InterPro" id="IPR001024">
    <property type="entry name" value="PLAT/LH2_dom"/>
</dbReference>
<protein>
    <submittedName>
        <fullName evidence="3">Lipoxygenase homology domain-containing 1-like</fullName>
    </submittedName>
</protein>
<dbReference type="PROSITE" id="PS50095">
    <property type="entry name" value="PLAT"/>
    <property type="match status" value="3"/>
</dbReference>
<dbReference type="SUPFAM" id="SSF49723">
    <property type="entry name" value="Lipase/lipooxygenase domain (PLAT/LH2 domain)"/>
    <property type="match status" value="3"/>
</dbReference>